<proteinExistence type="inferred from homology"/>
<reference evidence="9" key="1">
    <citation type="journal article" date="2020" name="Stud. Mycol.">
        <title>101 Dothideomycetes genomes: a test case for predicting lifestyles and emergence of pathogens.</title>
        <authorList>
            <person name="Haridas S."/>
            <person name="Albert R."/>
            <person name="Binder M."/>
            <person name="Bloem J."/>
            <person name="Labutti K."/>
            <person name="Salamov A."/>
            <person name="Andreopoulos B."/>
            <person name="Baker S."/>
            <person name="Barry K."/>
            <person name="Bills G."/>
            <person name="Bluhm B."/>
            <person name="Cannon C."/>
            <person name="Castanera R."/>
            <person name="Culley D."/>
            <person name="Daum C."/>
            <person name="Ezra D."/>
            <person name="Gonzalez J."/>
            <person name="Henrissat B."/>
            <person name="Kuo A."/>
            <person name="Liang C."/>
            <person name="Lipzen A."/>
            <person name="Lutzoni F."/>
            <person name="Magnuson J."/>
            <person name="Mondo S."/>
            <person name="Nolan M."/>
            <person name="Ohm R."/>
            <person name="Pangilinan J."/>
            <person name="Park H.-J."/>
            <person name="Ramirez L."/>
            <person name="Alfaro M."/>
            <person name="Sun H."/>
            <person name="Tritt A."/>
            <person name="Yoshinaga Y."/>
            <person name="Zwiers L.-H."/>
            <person name="Turgeon B."/>
            <person name="Goodwin S."/>
            <person name="Spatafora J."/>
            <person name="Crous P."/>
            <person name="Grigoriev I."/>
        </authorList>
    </citation>
    <scope>NUCLEOTIDE SEQUENCE</scope>
    <source>
        <strain evidence="9">CBS 113818</strain>
    </source>
</reference>
<evidence type="ECO:0000313" key="10">
    <source>
        <dbReference type="Proteomes" id="UP000799424"/>
    </source>
</evidence>
<dbReference type="PANTHER" id="PTHR24287:SF19">
    <property type="entry name" value="CYTOCHROME P450"/>
    <property type="match status" value="1"/>
</dbReference>
<evidence type="ECO:0000256" key="2">
    <source>
        <dbReference type="ARBA" id="ARBA00010617"/>
    </source>
</evidence>
<dbReference type="InterPro" id="IPR001128">
    <property type="entry name" value="Cyt_P450"/>
</dbReference>
<accession>A0A6A7A020</accession>
<dbReference type="GO" id="GO:0005506">
    <property type="term" value="F:iron ion binding"/>
    <property type="evidence" value="ECO:0007669"/>
    <property type="project" value="InterPro"/>
</dbReference>
<organism evidence="9 10">
    <name type="scientific">Ophiobolus disseminans</name>
    <dbReference type="NCBI Taxonomy" id="1469910"/>
    <lineage>
        <taxon>Eukaryota</taxon>
        <taxon>Fungi</taxon>
        <taxon>Dikarya</taxon>
        <taxon>Ascomycota</taxon>
        <taxon>Pezizomycotina</taxon>
        <taxon>Dothideomycetes</taxon>
        <taxon>Pleosporomycetidae</taxon>
        <taxon>Pleosporales</taxon>
        <taxon>Pleosporineae</taxon>
        <taxon>Phaeosphaeriaceae</taxon>
        <taxon>Ophiobolus</taxon>
    </lineage>
</organism>
<keyword evidence="6 8" id="KW-0503">Monooxygenase</keyword>
<keyword evidence="3 7" id="KW-0479">Metal-binding</keyword>
<dbReference type="PRINTS" id="PR00385">
    <property type="entry name" value="P450"/>
</dbReference>
<dbReference type="PANTHER" id="PTHR24287">
    <property type="entry name" value="P450, PUTATIVE (EUROFUNG)-RELATED"/>
    <property type="match status" value="1"/>
</dbReference>
<sequence>MYKLHLRRTSCVEPPHYPHKDPILGLDLFLQYTRAFRSHTFLDFSTHIFVTHGKTFKCNVLGTPTFRTADPQVSKAVFATHASSFGLYPIAKHIWGNGIIVVDGERWNHGRALMWGSFEVVHLRNFERLERHVDVFMGLLPQEGETVDLMPLFQRLILDTSSEFIFVEAMGALQNSTFSTKFTDAFTYAQKGTANRAMLKRFKFLYRDEKWWAACKLITDYADEHVEKALQRLRDRKESDKGQLRLVDEASNPTLMAQDTQDKYTLRCHIISVFSPAHDGAAITLLNALVHLSRHPTVWRNLKSEILPTQLEPLNYELLNSCKYLTHVLKETHRLTPIVTLNQRHCLTTATLPTGGGPTRTTPLLIPRGSNIDINYRAMMRDPDFWGPDANVFVLERWDTIRPGWEYTPFGGGPRSCPGRRLVFTECAYMLVRLLRAFGGSECRDGVGEWREEMRMTFQGRNGCLVGLVR</sequence>
<dbReference type="GO" id="GO:0004497">
    <property type="term" value="F:monooxygenase activity"/>
    <property type="evidence" value="ECO:0007669"/>
    <property type="project" value="UniProtKB-KW"/>
</dbReference>
<name>A0A6A7A020_9PLEO</name>
<keyword evidence="4 8" id="KW-0560">Oxidoreductase</keyword>
<dbReference type="GO" id="GO:0020037">
    <property type="term" value="F:heme binding"/>
    <property type="evidence" value="ECO:0007669"/>
    <property type="project" value="InterPro"/>
</dbReference>
<gene>
    <name evidence="9" type="ORF">CC86DRAFT_293258</name>
</gene>
<dbReference type="Gene3D" id="1.10.630.10">
    <property type="entry name" value="Cytochrome P450"/>
    <property type="match status" value="1"/>
</dbReference>
<comment type="cofactor">
    <cofactor evidence="1 7">
        <name>heme</name>
        <dbReference type="ChEBI" id="CHEBI:30413"/>
    </cofactor>
</comment>
<dbReference type="OrthoDB" id="1470350at2759"/>
<keyword evidence="5 7" id="KW-0408">Iron</keyword>
<dbReference type="GO" id="GO:0016705">
    <property type="term" value="F:oxidoreductase activity, acting on paired donors, with incorporation or reduction of molecular oxygen"/>
    <property type="evidence" value="ECO:0007669"/>
    <property type="project" value="InterPro"/>
</dbReference>
<keyword evidence="10" id="KW-1185">Reference proteome</keyword>
<evidence type="ECO:0000256" key="5">
    <source>
        <dbReference type="ARBA" id="ARBA00023004"/>
    </source>
</evidence>
<dbReference type="AlphaFoldDB" id="A0A6A7A020"/>
<protein>
    <submittedName>
        <fullName evidence="9">Cytochrome P450</fullName>
    </submittedName>
</protein>
<dbReference type="InterPro" id="IPR036396">
    <property type="entry name" value="Cyt_P450_sf"/>
</dbReference>
<dbReference type="Pfam" id="PF00067">
    <property type="entry name" value="p450"/>
    <property type="match status" value="1"/>
</dbReference>
<comment type="similarity">
    <text evidence="2 8">Belongs to the cytochrome P450 family.</text>
</comment>
<keyword evidence="7 8" id="KW-0349">Heme</keyword>
<evidence type="ECO:0000256" key="3">
    <source>
        <dbReference type="ARBA" id="ARBA00022723"/>
    </source>
</evidence>
<dbReference type="InterPro" id="IPR047146">
    <property type="entry name" value="Cyt_P450_E_CYP52_fungi"/>
</dbReference>
<dbReference type="InterPro" id="IPR002403">
    <property type="entry name" value="Cyt_P450_E_grp-IV"/>
</dbReference>
<dbReference type="EMBL" id="MU006226">
    <property type="protein sequence ID" value="KAF2826436.1"/>
    <property type="molecule type" value="Genomic_DNA"/>
</dbReference>
<evidence type="ECO:0000256" key="6">
    <source>
        <dbReference type="ARBA" id="ARBA00023033"/>
    </source>
</evidence>
<evidence type="ECO:0000256" key="4">
    <source>
        <dbReference type="ARBA" id="ARBA00023002"/>
    </source>
</evidence>
<dbReference type="Proteomes" id="UP000799424">
    <property type="component" value="Unassembled WGS sequence"/>
</dbReference>
<dbReference type="PRINTS" id="PR00465">
    <property type="entry name" value="EP450IV"/>
</dbReference>
<evidence type="ECO:0000256" key="7">
    <source>
        <dbReference type="PIRSR" id="PIRSR602403-1"/>
    </source>
</evidence>
<evidence type="ECO:0000256" key="8">
    <source>
        <dbReference type="RuleBase" id="RU000461"/>
    </source>
</evidence>
<dbReference type="InterPro" id="IPR017972">
    <property type="entry name" value="Cyt_P450_CS"/>
</dbReference>
<dbReference type="PROSITE" id="PS00086">
    <property type="entry name" value="CYTOCHROME_P450"/>
    <property type="match status" value="1"/>
</dbReference>
<evidence type="ECO:0000313" key="9">
    <source>
        <dbReference type="EMBL" id="KAF2826436.1"/>
    </source>
</evidence>
<feature type="binding site" description="axial binding residue" evidence="7">
    <location>
        <position position="417"/>
    </location>
    <ligand>
        <name>heme</name>
        <dbReference type="ChEBI" id="CHEBI:30413"/>
    </ligand>
    <ligandPart>
        <name>Fe</name>
        <dbReference type="ChEBI" id="CHEBI:18248"/>
    </ligandPart>
</feature>
<evidence type="ECO:0000256" key="1">
    <source>
        <dbReference type="ARBA" id="ARBA00001971"/>
    </source>
</evidence>
<dbReference type="SUPFAM" id="SSF48264">
    <property type="entry name" value="Cytochrome P450"/>
    <property type="match status" value="1"/>
</dbReference>